<gene>
    <name evidence="3" type="ORF">ONB1V03_LOCUS12632</name>
</gene>
<protein>
    <recommendedName>
        <fullName evidence="2">C2H2-type domain-containing protein</fullName>
    </recommendedName>
</protein>
<dbReference type="Proteomes" id="UP000728032">
    <property type="component" value="Unassembled WGS sequence"/>
</dbReference>
<evidence type="ECO:0000313" key="4">
    <source>
        <dbReference type="Proteomes" id="UP000728032"/>
    </source>
</evidence>
<dbReference type="Gene3D" id="3.30.160.60">
    <property type="entry name" value="Classic Zinc Finger"/>
    <property type="match status" value="1"/>
</dbReference>
<evidence type="ECO:0000256" key="1">
    <source>
        <dbReference type="PROSITE-ProRule" id="PRU00042"/>
    </source>
</evidence>
<name>A0A7R9M9J0_9ACAR</name>
<dbReference type="EMBL" id="CAJPVJ010010378">
    <property type="protein sequence ID" value="CAG2173179.1"/>
    <property type="molecule type" value="Genomic_DNA"/>
</dbReference>
<evidence type="ECO:0000259" key="2">
    <source>
        <dbReference type="PROSITE" id="PS50157"/>
    </source>
</evidence>
<feature type="domain" description="C2H2-type" evidence="2">
    <location>
        <begin position="189"/>
        <end position="218"/>
    </location>
</feature>
<accession>A0A7R9M9J0</accession>
<reference evidence="3" key="1">
    <citation type="submission" date="2020-11" db="EMBL/GenBank/DDBJ databases">
        <authorList>
            <person name="Tran Van P."/>
        </authorList>
    </citation>
    <scope>NUCLEOTIDE SEQUENCE</scope>
</reference>
<sequence>MDRLYECSLDGCDHRKFNKNDALTRHQLIRHPNDFPDIPWRTLGGVDRDVIIRVVQRSKDSFNRHQLRRHPNEFPDIPWIECPHTGCPFKTKCRNHKILHSNFRMAYECRHTGCQFKSKFKRSLNEHTKTCKPQMIGDSGQSRSLNTSTDAIPDIPWIECQRKDCQFRCKLRPDMSSHAKSHGKLLDIRECPQSRCGKWFMNQKALDVHMNTHTTNSPSKSTGASITDNECHNSYESSVETIGGSVDSKDDYCEDNCVEGVENNENLNEMNAEIMNVKHELIDGKVIELNANCNNNESIDRNSYEYNRKTDCNSDDKLIADL</sequence>
<dbReference type="InterPro" id="IPR013087">
    <property type="entry name" value="Znf_C2H2_type"/>
</dbReference>
<keyword evidence="4" id="KW-1185">Reference proteome</keyword>
<dbReference type="EMBL" id="OC925203">
    <property type="protein sequence ID" value="CAD7655992.1"/>
    <property type="molecule type" value="Genomic_DNA"/>
</dbReference>
<keyword evidence="1" id="KW-0863">Zinc-finger</keyword>
<dbReference type="PROSITE" id="PS50157">
    <property type="entry name" value="ZINC_FINGER_C2H2_2"/>
    <property type="match status" value="1"/>
</dbReference>
<dbReference type="SMART" id="SM00355">
    <property type="entry name" value="ZnF_C2H2"/>
    <property type="match status" value="4"/>
</dbReference>
<evidence type="ECO:0000313" key="3">
    <source>
        <dbReference type="EMBL" id="CAD7655992.1"/>
    </source>
</evidence>
<dbReference type="OrthoDB" id="3561125at2759"/>
<keyword evidence="1" id="KW-0862">Zinc</keyword>
<proteinExistence type="predicted"/>
<dbReference type="AlphaFoldDB" id="A0A7R9M9J0"/>
<dbReference type="PROSITE" id="PS00028">
    <property type="entry name" value="ZINC_FINGER_C2H2_1"/>
    <property type="match status" value="1"/>
</dbReference>
<keyword evidence="1" id="KW-0479">Metal-binding</keyword>
<dbReference type="GO" id="GO:0008270">
    <property type="term" value="F:zinc ion binding"/>
    <property type="evidence" value="ECO:0007669"/>
    <property type="project" value="UniProtKB-KW"/>
</dbReference>
<organism evidence="3">
    <name type="scientific">Oppiella nova</name>
    <dbReference type="NCBI Taxonomy" id="334625"/>
    <lineage>
        <taxon>Eukaryota</taxon>
        <taxon>Metazoa</taxon>
        <taxon>Ecdysozoa</taxon>
        <taxon>Arthropoda</taxon>
        <taxon>Chelicerata</taxon>
        <taxon>Arachnida</taxon>
        <taxon>Acari</taxon>
        <taxon>Acariformes</taxon>
        <taxon>Sarcoptiformes</taxon>
        <taxon>Oribatida</taxon>
        <taxon>Brachypylina</taxon>
        <taxon>Oppioidea</taxon>
        <taxon>Oppiidae</taxon>
        <taxon>Oppiella</taxon>
    </lineage>
</organism>